<reference evidence="1" key="1">
    <citation type="submission" date="2017-10" db="EMBL/GenBank/DDBJ databases">
        <title>Genome sequence of cellulolytic Lachnospiraceae bacterium XHS1971 isolated from hotspring sediment.</title>
        <authorList>
            <person name="Vasudevan G."/>
            <person name="Joshi A.J."/>
            <person name="Hivarkar S."/>
            <person name="Lanjekar V.B."/>
            <person name="Dhakephalkar P.K."/>
            <person name="Dagar S."/>
        </authorList>
    </citation>
    <scope>NUCLEOTIDE SEQUENCE</scope>
    <source>
        <strain evidence="1">XHS1971</strain>
    </source>
</reference>
<keyword evidence="2" id="KW-1185">Reference proteome</keyword>
<name>A0AC61DG68_9FIRM</name>
<dbReference type="Proteomes" id="UP000224460">
    <property type="component" value="Unassembled WGS sequence"/>
</dbReference>
<dbReference type="EMBL" id="PEDL01000001">
    <property type="protein sequence ID" value="PHV72259.1"/>
    <property type="molecule type" value="Genomic_DNA"/>
</dbReference>
<comment type="caution">
    <text evidence="1">The sequence shown here is derived from an EMBL/GenBank/DDBJ whole genome shotgun (WGS) entry which is preliminary data.</text>
</comment>
<organism evidence="1 2">
    <name type="scientific">Sporanaerobium hydrogeniformans</name>
    <dbReference type="NCBI Taxonomy" id="3072179"/>
    <lineage>
        <taxon>Bacteria</taxon>
        <taxon>Bacillati</taxon>
        <taxon>Bacillota</taxon>
        <taxon>Clostridia</taxon>
        <taxon>Lachnospirales</taxon>
        <taxon>Lachnospiraceae</taxon>
        <taxon>Sporanaerobium</taxon>
    </lineage>
</organism>
<proteinExistence type="predicted"/>
<sequence>MKKADPYKYSLIGKMPATWYKDSWKDAFPAGNGEIGISVYGGVKEETVLINHCELWHWGKRSALPDVSGSLKQTRELIDQGKYLEANAISSAALHNQGYVAELYKPCPVGDFKIRMHQEGIFKNYRRELNMETGEIVVSWIGDKINYERRAFVSRADEVIIYQIKASKPILGADLWLQMHETGYDDYTKKLEQIKDSLECEVKDQVLYYAATNEDGKDYGIVGNILSCDGEVVVMQDKLVITKAREITIALKVFACTKRERAYCEAVEHLKQLDKVYNVLLSKHAKLHKALFHSASLTLCENKPMQRSNEELLLEAYSEGSSLLLIEKLWHYGRYLFISGTRKDTQPFNLYGLWGGRYELLWSHHMANINIQMMYWQALVGGYSETMKALITYYINLMEDFRENAKKIFGLPGIYMSAGSTPGYGLANQVVPVITNWISGAGWIAAHFYEYYRYTLDKEALHKYILPFMLEALAFYEAFMVLDEKGDYTIYPSVSPENTPGNLNKKSFKHMSHANPTAKNATMDFAIIKEFLNHFIDLCENLPDYQERVIRCKEMLKHFPDYQVNEEGAIKEWMTKELEDFYYHRHLSHCYPIFPGREMVNERDTLLGKAFEKAVDLRILGGQSGWSLAFMACINARLGRGNEALLCLNHLTRSCLTNSLFTLHNDWRKMGMTLDMSREFEDIAPVQLDANLGIVAAIQEMLLYADQKILKVLPALPNEWEQGTFKDFHFCDGVIAVEWNQKKPWLNGVVKANRRTKILIYFPSFLEGKEIKMSLNKSQTISLSNGIEFELEKGEAVTFCIE</sequence>
<protein>
    <submittedName>
        <fullName evidence="1">Alpha-L-fucosidase</fullName>
    </submittedName>
</protein>
<evidence type="ECO:0000313" key="2">
    <source>
        <dbReference type="Proteomes" id="UP000224460"/>
    </source>
</evidence>
<accession>A0AC61DG68</accession>
<evidence type="ECO:0000313" key="1">
    <source>
        <dbReference type="EMBL" id="PHV72259.1"/>
    </source>
</evidence>
<gene>
    <name evidence="1" type="ORF">CS063_01930</name>
</gene>